<dbReference type="InterPro" id="IPR004821">
    <property type="entry name" value="Cyt_trans-like"/>
</dbReference>
<feature type="domain" description="Cytidyltransferase-like" evidence="4">
    <location>
        <begin position="53"/>
        <end position="178"/>
    </location>
</feature>
<dbReference type="Proteomes" id="UP000199639">
    <property type="component" value="Unassembled WGS sequence"/>
</dbReference>
<reference evidence="5 6" key="1">
    <citation type="submission" date="2016-10" db="EMBL/GenBank/DDBJ databases">
        <authorList>
            <person name="Varghese N."/>
            <person name="Submissions S."/>
        </authorList>
    </citation>
    <scope>NUCLEOTIDE SEQUENCE [LARGE SCALE GENOMIC DNA]</scope>
    <source>
        <strain evidence="5 6">CGMCC 1.11215</strain>
    </source>
</reference>
<dbReference type="InterPro" id="IPR050385">
    <property type="entry name" value="Archaeal_FAD_synthase"/>
</dbReference>
<protein>
    <submittedName>
        <fullName evidence="5">Cytidyltransferase-like domain-containing protein</fullName>
    </submittedName>
</protein>
<dbReference type="GO" id="GO:0016779">
    <property type="term" value="F:nucleotidyltransferase activity"/>
    <property type="evidence" value="ECO:0007669"/>
    <property type="project" value="UniProtKB-KW"/>
</dbReference>
<evidence type="ECO:0000313" key="6">
    <source>
        <dbReference type="Proteomes" id="UP000199639"/>
    </source>
</evidence>
<dbReference type="GO" id="GO:0006646">
    <property type="term" value="P:phosphatidylethanolamine biosynthetic process"/>
    <property type="evidence" value="ECO:0007669"/>
    <property type="project" value="UniProtKB-UniPathway"/>
</dbReference>
<dbReference type="AlphaFoldDB" id="A0A5E9G3G9"/>
<evidence type="ECO:0000256" key="2">
    <source>
        <dbReference type="ARBA" id="ARBA00022695"/>
    </source>
</evidence>
<dbReference type="SUPFAM" id="SSF52374">
    <property type="entry name" value="Nucleotidylyl transferase"/>
    <property type="match status" value="1"/>
</dbReference>
<dbReference type="EMBL" id="FNIB01000016">
    <property type="protein sequence ID" value="SDO36598.1"/>
    <property type="molecule type" value="Genomic_DNA"/>
</dbReference>
<dbReference type="NCBIfam" id="TIGR00125">
    <property type="entry name" value="cyt_tran_rel"/>
    <property type="match status" value="1"/>
</dbReference>
<dbReference type="PANTHER" id="PTHR43793">
    <property type="entry name" value="FAD SYNTHASE"/>
    <property type="match status" value="1"/>
</dbReference>
<dbReference type="Pfam" id="PF01467">
    <property type="entry name" value="CTP_transf_like"/>
    <property type="match status" value="1"/>
</dbReference>
<evidence type="ECO:0000256" key="1">
    <source>
        <dbReference type="ARBA" id="ARBA00022679"/>
    </source>
</evidence>
<feature type="region of interest" description="Disordered" evidence="3">
    <location>
        <begin position="1"/>
        <end position="25"/>
    </location>
</feature>
<sequence>MTPKHPNHTPLAPSNPNISHEIVPGRPDVGNLAGDQLPGRLTARQNGLRIGYAAGGFDLFHVGHLNILKHARSQCDYLIAGVVSDEMLQLTKGVSPVVPLVERLEIVGHISFVDEAVAEVVEDKLETWRELDFDVFFKGDDWRGTPRGVRLEHEFAEVGVDVVYFPYTVNTSSTILRRALDALTRPEAASLWQQPRTSTS</sequence>
<keyword evidence="1 5" id="KW-0808">Transferase</keyword>
<evidence type="ECO:0000256" key="3">
    <source>
        <dbReference type="SAM" id="MobiDB-lite"/>
    </source>
</evidence>
<dbReference type="Gene3D" id="3.40.50.620">
    <property type="entry name" value="HUPs"/>
    <property type="match status" value="1"/>
</dbReference>
<dbReference type="UniPathway" id="UPA00558">
    <property type="reaction ID" value="UER00742"/>
</dbReference>
<gene>
    <name evidence="5" type="ORF">SAMN05216368_11626</name>
</gene>
<name>A0A5E9G3G9_9MICO</name>
<accession>A0A5E9G3G9</accession>
<evidence type="ECO:0000259" key="4">
    <source>
        <dbReference type="Pfam" id="PF01467"/>
    </source>
</evidence>
<evidence type="ECO:0000313" key="5">
    <source>
        <dbReference type="EMBL" id="SDO36598.1"/>
    </source>
</evidence>
<organism evidence="5 6">
    <name type="scientific">Cryobacterium flavum</name>
    <dbReference type="NCBI Taxonomy" id="1424659"/>
    <lineage>
        <taxon>Bacteria</taxon>
        <taxon>Bacillati</taxon>
        <taxon>Actinomycetota</taxon>
        <taxon>Actinomycetes</taxon>
        <taxon>Micrococcales</taxon>
        <taxon>Microbacteriaceae</taxon>
        <taxon>Cryobacterium</taxon>
    </lineage>
</organism>
<dbReference type="STRING" id="1424659.SAMN05216368_11626"/>
<keyword evidence="2" id="KW-0548">Nucleotidyltransferase</keyword>
<proteinExistence type="predicted"/>
<dbReference type="InterPro" id="IPR014729">
    <property type="entry name" value="Rossmann-like_a/b/a_fold"/>
</dbReference>
<dbReference type="PANTHER" id="PTHR43793:SF1">
    <property type="entry name" value="FAD SYNTHASE"/>
    <property type="match status" value="1"/>
</dbReference>